<evidence type="ECO:0000256" key="2">
    <source>
        <dbReference type="ARBA" id="ARBA00010663"/>
    </source>
</evidence>
<keyword evidence="7 11" id="KW-0472">Membrane</keyword>
<keyword evidence="10" id="KW-0807">Transducer</keyword>
<sequence>MSSSEEMRFVSPAGTPDYTEVDESVQEVDRGDPFYVSELSLNGDKFVEIFSSNYTSSAFPPSFFNFAVNCVSSSGSGVTSADIVAGCPLAASSLLPPLSSTMEELAEGGVEGSAGPGSYSSISAWILVLIMTFLIVVTIVGNVLVCLSVILVRKLRKPQNYLLVSLATSDLFVALFVMPFAIIVEFHEGQWPLNPALCDLWVSGQSLLL</sequence>
<dbReference type="PANTHER" id="PTHR24248:SF199">
    <property type="entry name" value="IP13425P-RELATED"/>
    <property type="match status" value="1"/>
</dbReference>
<dbReference type="GO" id="GO:0005886">
    <property type="term" value="C:plasma membrane"/>
    <property type="evidence" value="ECO:0007669"/>
    <property type="project" value="UniProtKB-SubCell"/>
</dbReference>
<feature type="domain" description="G-protein coupled receptors family 1 profile" evidence="12">
    <location>
        <begin position="141"/>
        <end position="209"/>
    </location>
</feature>
<dbReference type="GO" id="GO:0043410">
    <property type="term" value="P:positive regulation of MAPK cascade"/>
    <property type="evidence" value="ECO:0007669"/>
    <property type="project" value="TreeGrafter"/>
</dbReference>
<dbReference type="PANTHER" id="PTHR24248">
    <property type="entry name" value="ADRENERGIC RECEPTOR-RELATED G-PROTEIN COUPLED RECEPTOR"/>
    <property type="match status" value="1"/>
</dbReference>
<keyword evidence="14" id="KW-1185">Reference proteome</keyword>
<comment type="subcellular location">
    <subcellularLocation>
        <location evidence="1">Cell membrane</location>
        <topology evidence="1">Multi-pass membrane protein</topology>
    </subcellularLocation>
</comment>
<evidence type="ECO:0000256" key="8">
    <source>
        <dbReference type="ARBA" id="ARBA00023157"/>
    </source>
</evidence>
<reference evidence="13" key="1">
    <citation type="submission" date="2021-06" db="EMBL/GenBank/DDBJ databases">
        <authorList>
            <person name="Hodson N. C."/>
            <person name="Mongue J. A."/>
            <person name="Jaron S. K."/>
        </authorList>
    </citation>
    <scope>NUCLEOTIDE SEQUENCE</scope>
</reference>
<evidence type="ECO:0000256" key="10">
    <source>
        <dbReference type="ARBA" id="ARBA00023224"/>
    </source>
</evidence>
<gene>
    <name evidence="13" type="ORF">AFUS01_LOCUS26123</name>
</gene>
<keyword evidence="3" id="KW-1003">Cell membrane</keyword>
<dbReference type="PROSITE" id="PS50262">
    <property type="entry name" value="G_PROTEIN_RECEP_F1_2"/>
    <property type="match status" value="1"/>
</dbReference>
<keyword evidence="5 11" id="KW-1133">Transmembrane helix</keyword>
<accession>A0A8J2PBC7</accession>
<keyword evidence="9" id="KW-0675">Receptor</keyword>
<dbReference type="InterPro" id="IPR000276">
    <property type="entry name" value="GPCR_Rhodpsn"/>
</dbReference>
<evidence type="ECO:0000313" key="14">
    <source>
        <dbReference type="Proteomes" id="UP000708208"/>
    </source>
</evidence>
<dbReference type="InterPro" id="IPR017452">
    <property type="entry name" value="GPCR_Rhodpsn_7TM"/>
</dbReference>
<evidence type="ECO:0000256" key="1">
    <source>
        <dbReference type="ARBA" id="ARBA00004651"/>
    </source>
</evidence>
<keyword evidence="8" id="KW-1015">Disulfide bond</keyword>
<proteinExistence type="inferred from homology"/>
<evidence type="ECO:0000313" key="13">
    <source>
        <dbReference type="EMBL" id="CAG7815443.1"/>
    </source>
</evidence>
<dbReference type="Proteomes" id="UP000708208">
    <property type="component" value="Unassembled WGS sequence"/>
</dbReference>
<evidence type="ECO:0000256" key="9">
    <source>
        <dbReference type="ARBA" id="ARBA00023170"/>
    </source>
</evidence>
<comment type="similarity">
    <text evidence="2">Belongs to the G-protein coupled receptor 1 family.</text>
</comment>
<evidence type="ECO:0000256" key="6">
    <source>
        <dbReference type="ARBA" id="ARBA00023040"/>
    </source>
</evidence>
<evidence type="ECO:0000256" key="5">
    <source>
        <dbReference type="ARBA" id="ARBA00022989"/>
    </source>
</evidence>
<comment type="caution">
    <text evidence="13">The sequence shown here is derived from an EMBL/GenBank/DDBJ whole genome shotgun (WGS) entry which is preliminary data.</text>
</comment>
<evidence type="ECO:0000256" key="7">
    <source>
        <dbReference type="ARBA" id="ARBA00023136"/>
    </source>
</evidence>
<organism evidence="13 14">
    <name type="scientific">Allacma fusca</name>
    <dbReference type="NCBI Taxonomy" id="39272"/>
    <lineage>
        <taxon>Eukaryota</taxon>
        <taxon>Metazoa</taxon>
        <taxon>Ecdysozoa</taxon>
        <taxon>Arthropoda</taxon>
        <taxon>Hexapoda</taxon>
        <taxon>Collembola</taxon>
        <taxon>Symphypleona</taxon>
        <taxon>Sminthuridae</taxon>
        <taxon>Allacma</taxon>
    </lineage>
</organism>
<feature type="transmembrane region" description="Helical" evidence="11">
    <location>
        <begin position="122"/>
        <end position="152"/>
    </location>
</feature>
<dbReference type="OrthoDB" id="10034726at2759"/>
<dbReference type="GO" id="GO:0004993">
    <property type="term" value="F:G protein-coupled serotonin receptor activity"/>
    <property type="evidence" value="ECO:0007669"/>
    <property type="project" value="UniProtKB-ARBA"/>
</dbReference>
<name>A0A8J2PBC7_9HEXA</name>
<keyword evidence="6" id="KW-0297">G-protein coupled receptor</keyword>
<dbReference type="SUPFAM" id="SSF81321">
    <property type="entry name" value="Family A G protein-coupled receptor-like"/>
    <property type="match status" value="1"/>
</dbReference>
<feature type="transmembrane region" description="Helical" evidence="11">
    <location>
        <begin position="161"/>
        <end position="184"/>
    </location>
</feature>
<evidence type="ECO:0000256" key="11">
    <source>
        <dbReference type="SAM" id="Phobius"/>
    </source>
</evidence>
<evidence type="ECO:0000256" key="3">
    <source>
        <dbReference type="ARBA" id="ARBA00022475"/>
    </source>
</evidence>
<dbReference type="AlphaFoldDB" id="A0A8J2PBC7"/>
<dbReference type="Pfam" id="PF00001">
    <property type="entry name" value="7tm_1"/>
    <property type="match status" value="1"/>
</dbReference>
<protein>
    <recommendedName>
        <fullName evidence="12">G-protein coupled receptors family 1 profile domain-containing protein</fullName>
    </recommendedName>
</protein>
<dbReference type="EMBL" id="CAJVCH010344514">
    <property type="protein sequence ID" value="CAG7815443.1"/>
    <property type="molecule type" value="Genomic_DNA"/>
</dbReference>
<evidence type="ECO:0000259" key="12">
    <source>
        <dbReference type="PROSITE" id="PS50262"/>
    </source>
</evidence>
<dbReference type="GO" id="GO:0071880">
    <property type="term" value="P:adenylate cyclase-activating adrenergic receptor signaling pathway"/>
    <property type="evidence" value="ECO:0007669"/>
    <property type="project" value="TreeGrafter"/>
</dbReference>
<keyword evidence="4 11" id="KW-0812">Transmembrane</keyword>
<evidence type="ECO:0000256" key="4">
    <source>
        <dbReference type="ARBA" id="ARBA00022692"/>
    </source>
</evidence>